<organism evidence="8 9">
    <name type="scientific">Golovinomyces cichoracearum</name>
    <dbReference type="NCBI Taxonomy" id="62708"/>
    <lineage>
        <taxon>Eukaryota</taxon>
        <taxon>Fungi</taxon>
        <taxon>Dikarya</taxon>
        <taxon>Ascomycota</taxon>
        <taxon>Pezizomycotina</taxon>
        <taxon>Leotiomycetes</taxon>
        <taxon>Erysiphales</taxon>
        <taxon>Erysiphaceae</taxon>
        <taxon>Golovinomyces</taxon>
    </lineage>
</organism>
<dbReference type="InterPro" id="IPR018247">
    <property type="entry name" value="EF_Hand_1_Ca_BS"/>
</dbReference>
<dbReference type="PANTHER" id="PTHR46212">
    <property type="entry name" value="PEFLIN"/>
    <property type="match status" value="1"/>
</dbReference>
<name>A0A420HF13_9PEZI</name>
<feature type="domain" description="EF-hand" evidence="7">
    <location>
        <begin position="119"/>
        <end position="154"/>
    </location>
</feature>
<feature type="compositionally biased region" description="Polar residues" evidence="6">
    <location>
        <begin position="95"/>
        <end position="110"/>
    </location>
</feature>
<keyword evidence="5" id="KW-0106">Calcium</keyword>
<comment type="subcellular location">
    <subcellularLocation>
        <location evidence="1">Cytoplasm</location>
    </subcellularLocation>
</comment>
<feature type="region of interest" description="Disordered" evidence="6">
    <location>
        <begin position="75"/>
        <end position="117"/>
    </location>
</feature>
<sequence length="287" mass="32456">MASLPPPYEDKQKWVGCYNSSFVAGRLRNGALVNAEESRDMSCAGGGNAIFPSVKSTSDGGPSNTIDKVQAELPSHANKPIPPLPQRRVVEDRPTSSTANYRGSRLTWSPASPPKSVDKDLQNLRSLFNSVDKDGSGQLSERELSQALVNGDWSPFDPLTIKTMIRLFDTNNTRTINFEEFCGLWEFLGSWRTLFDHFDADGSGDINIDEYTNAFIAFGYRLSNPFVRSLFRKYDKRCEGAISFDLFVQSCICLKRMTNIFKRYDQDRDGYITLSFEEFLTEFIIRK</sequence>
<feature type="domain" description="EF-hand" evidence="7">
    <location>
        <begin position="186"/>
        <end position="221"/>
    </location>
</feature>
<dbReference type="InterPro" id="IPR002048">
    <property type="entry name" value="EF_hand_dom"/>
</dbReference>
<dbReference type="Proteomes" id="UP000285405">
    <property type="component" value="Unassembled WGS sequence"/>
</dbReference>
<protein>
    <submittedName>
        <fullName evidence="8">Programmed cell death protein 6</fullName>
    </submittedName>
</protein>
<dbReference type="EMBL" id="MCBR01019967">
    <property type="protein sequence ID" value="RKF56064.1"/>
    <property type="molecule type" value="Genomic_DNA"/>
</dbReference>
<dbReference type="OrthoDB" id="186625at2759"/>
<evidence type="ECO:0000256" key="6">
    <source>
        <dbReference type="SAM" id="MobiDB-lite"/>
    </source>
</evidence>
<dbReference type="PROSITE" id="PS50222">
    <property type="entry name" value="EF_HAND_2"/>
    <property type="match status" value="3"/>
</dbReference>
<evidence type="ECO:0000256" key="1">
    <source>
        <dbReference type="ARBA" id="ARBA00004496"/>
    </source>
</evidence>
<comment type="caution">
    <text evidence="8">The sequence shown here is derived from an EMBL/GenBank/DDBJ whole genome shotgun (WGS) entry which is preliminary data.</text>
</comment>
<dbReference type="GO" id="GO:0048306">
    <property type="term" value="F:calcium-dependent protein binding"/>
    <property type="evidence" value="ECO:0007669"/>
    <property type="project" value="UniProtKB-ARBA"/>
</dbReference>
<dbReference type="InterPro" id="IPR011992">
    <property type="entry name" value="EF-hand-dom_pair"/>
</dbReference>
<proteinExistence type="predicted"/>
<dbReference type="InterPro" id="IPR051426">
    <property type="entry name" value="Peflin/Sorcin_CaBP"/>
</dbReference>
<dbReference type="SUPFAM" id="SSF47473">
    <property type="entry name" value="EF-hand"/>
    <property type="match status" value="1"/>
</dbReference>
<keyword evidence="2" id="KW-0963">Cytoplasm</keyword>
<accession>A0A420HF13</accession>
<evidence type="ECO:0000313" key="8">
    <source>
        <dbReference type="EMBL" id="RKF56064.1"/>
    </source>
</evidence>
<dbReference type="Gene3D" id="1.10.238.10">
    <property type="entry name" value="EF-hand"/>
    <property type="match status" value="1"/>
</dbReference>
<dbReference type="Pfam" id="PF13499">
    <property type="entry name" value="EF-hand_7"/>
    <property type="match status" value="2"/>
</dbReference>
<dbReference type="CDD" id="cd16180">
    <property type="entry name" value="EFh_PEF_Group_I"/>
    <property type="match status" value="1"/>
</dbReference>
<dbReference type="GO" id="GO:0005737">
    <property type="term" value="C:cytoplasm"/>
    <property type="evidence" value="ECO:0007669"/>
    <property type="project" value="UniProtKB-SubCell"/>
</dbReference>
<keyword evidence="4" id="KW-0677">Repeat</keyword>
<gene>
    <name evidence="8" type="ORF">GcC1_199049</name>
</gene>
<evidence type="ECO:0000256" key="3">
    <source>
        <dbReference type="ARBA" id="ARBA00022723"/>
    </source>
</evidence>
<evidence type="ECO:0000256" key="4">
    <source>
        <dbReference type="ARBA" id="ARBA00022737"/>
    </source>
</evidence>
<evidence type="ECO:0000256" key="5">
    <source>
        <dbReference type="ARBA" id="ARBA00022837"/>
    </source>
</evidence>
<evidence type="ECO:0000259" key="7">
    <source>
        <dbReference type="PROSITE" id="PS50222"/>
    </source>
</evidence>
<dbReference type="PROSITE" id="PS00018">
    <property type="entry name" value="EF_HAND_1"/>
    <property type="match status" value="2"/>
</dbReference>
<feature type="domain" description="EF-hand" evidence="7">
    <location>
        <begin position="252"/>
        <end position="287"/>
    </location>
</feature>
<dbReference type="PANTHER" id="PTHR46212:SF3">
    <property type="entry name" value="GH27120P"/>
    <property type="match status" value="1"/>
</dbReference>
<dbReference type="GO" id="GO:0005509">
    <property type="term" value="F:calcium ion binding"/>
    <property type="evidence" value="ECO:0007669"/>
    <property type="project" value="InterPro"/>
</dbReference>
<keyword evidence="3" id="KW-0479">Metal-binding</keyword>
<evidence type="ECO:0000313" key="9">
    <source>
        <dbReference type="Proteomes" id="UP000285405"/>
    </source>
</evidence>
<dbReference type="SMART" id="SM00054">
    <property type="entry name" value="EFh"/>
    <property type="match status" value="4"/>
</dbReference>
<evidence type="ECO:0000256" key="2">
    <source>
        <dbReference type="ARBA" id="ARBA00022490"/>
    </source>
</evidence>
<dbReference type="Pfam" id="PF13202">
    <property type="entry name" value="EF-hand_5"/>
    <property type="match status" value="1"/>
</dbReference>
<reference evidence="8 9" key="1">
    <citation type="journal article" date="2018" name="BMC Genomics">
        <title>Comparative genome analyses reveal sequence features reflecting distinct modes of host-adaptation between dicot and monocot powdery mildew.</title>
        <authorList>
            <person name="Wu Y."/>
            <person name="Ma X."/>
            <person name="Pan Z."/>
            <person name="Kale S.D."/>
            <person name="Song Y."/>
            <person name="King H."/>
            <person name="Zhang Q."/>
            <person name="Presley C."/>
            <person name="Deng X."/>
            <person name="Wei C.I."/>
            <person name="Xiao S."/>
        </authorList>
    </citation>
    <scope>NUCLEOTIDE SEQUENCE [LARGE SCALE GENOMIC DNA]</scope>
    <source>
        <strain evidence="8">UCSC1</strain>
    </source>
</reference>
<dbReference type="AlphaFoldDB" id="A0A420HF13"/>